<name>A0A2I0A8L0_9ASPA</name>
<organism evidence="2 3">
    <name type="scientific">Apostasia shenzhenica</name>
    <dbReference type="NCBI Taxonomy" id="1088818"/>
    <lineage>
        <taxon>Eukaryota</taxon>
        <taxon>Viridiplantae</taxon>
        <taxon>Streptophyta</taxon>
        <taxon>Embryophyta</taxon>
        <taxon>Tracheophyta</taxon>
        <taxon>Spermatophyta</taxon>
        <taxon>Magnoliopsida</taxon>
        <taxon>Liliopsida</taxon>
        <taxon>Asparagales</taxon>
        <taxon>Orchidaceae</taxon>
        <taxon>Apostasioideae</taxon>
        <taxon>Apostasia</taxon>
    </lineage>
</organism>
<keyword evidence="3" id="KW-1185">Reference proteome</keyword>
<dbReference type="InterPro" id="IPR016181">
    <property type="entry name" value="Acyl_CoA_acyltransferase"/>
</dbReference>
<dbReference type="SUPFAM" id="SSF55729">
    <property type="entry name" value="Acyl-CoA N-acyltransferases (Nat)"/>
    <property type="match status" value="1"/>
</dbReference>
<dbReference type="Proteomes" id="UP000236161">
    <property type="component" value="Unassembled WGS sequence"/>
</dbReference>
<dbReference type="PANTHER" id="PTHR47370">
    <property type="entry name" value="ACYL-COA N-ACYLTRANSFERASES (NAT) SUPERFAMILY PROTEIN"/>
    <property type="match status" value="1"/>
</dbReference>
<evidence type="ECO:0000259" key="1">
    <source>
        <dbReference type="PROSITE" id="PS51186"/>
    </source>
</evidence>
<dbReference type="PANTHER" id="PTHR47370:SF1">
    <property type="entry name" value="ACYL-COA N-ACYLTRANSFERASES (NAT) SUPERFAMILY PROTEIN"/>
    <property type="match status" value="1"/>
</dbReference>
<sequence>MGSSKITSSPVSSATVRRFDWDRDRRAADELERSCEMGSSPSPPARISLVAIAAGDPLCRVRHFPCYEMLVAEVGSVLAGIIRGTIKTVATGTTAAGGGSPEITHARVGYILGLRVSPLHRRQGIAMSLVRAMEEWFAENAVEYSYMATEKRNEASVNLFTEKLGYVKFRRPEILINPVGQLPLRLSSGVTTTELTVDQAELLYRRWMSSTEFFPLDIDRILRSKMSLGTWVAHRRGERWPEAASWAAASLWNCSEIFKLRVDSRTSSAPWLAKAMGRVFPCIRVPAAPAVVSSFGFFFLYGLHAEGPEAALMVKGLCHFAHNMAMQMDGCEMIVTEIAGGGGLRRQVPHRRWLSCSGDLWCIKSLGMTEKAQVTSDWTRAAPPPAIFVDPREI</sequence>
<dbReference type="OrthoDB" id="41532at2759"/>
<dbReference type="InterPro" id="IPR000182">
    <property type="entry name" value="GNAT_dom"/>
</dbReference>
<dbReference type="InterPro" id="IPR052810">
    <property type="entry name" value="Plant_NAT"/>
</dbReference>
<dbReference type="Gene3D" id="3.40.630.30">
    <property type="match status" value="1"/>
</dbReference>
<dbReference type="STRING" id="1088818.A0A2I0A8L0"/>
<dbReference type="EMBL" id="KZ452012">
    <property type="protein sequence ID" value="PKA51889.1"/>
    <property type="molecule type" value="Genomic_DNA"/>
</dbReference>
<evidence type="ECO:0000313" key="3">
    <source>
        <dbReference type="Proteomes" id="UP000236161"/>
    </source>
</evidence>
<dbReference type="CDD" id="cd04301">
    <property type="entry name" value="NAT_SF"/>
    <property type="match status" value="1"/>
</dbReference>
<dbReference type="PROSITE" id="PS51186">
    <property type="entry name" value="GNAT"/>
    <property type="match status" value="1"/>
</dbReference>
<proteinExistence type="predicted"/>
<gene>
    <name evidence="2" type="ORF">AXF42_Ash008118</name>
</gene>
<protein>
    <recommendedName>
        <fullName evidence="1">N-acetyltransferase domain-containing protein</fullName>
    </recommendedName>
</protein>
<dbReference type="Pfam" id="PF00583">
    <property type="entry name" value="Acetyltransf_1"/>
    <property type="match status" value="1"/>
</dbReference>
<accession>A0A2I0A8L0</accession>
<feature type="domain" description="N-acetyltransferase" evidence="1">
    <location>
        <begin position="14"/>
        <end position="180"/>
    </location>
</feature>
<dbReference type="AlphaFoldDB" id="A0A2I0A8L0"/>
<evidence type="ECO:0000313" key="2">
    <source>
        <dbReference type="EMBL" id="PKA51889.1"/>
    </source>
</evidence>
<dbReference type="GO" id="GO:0016747">
    <property type="term" value="F:acyltransferase activity, transferring groups other than amino-acyl groups"/>
    <property type="evidence" value="ECO:0007669"/>
    <property type="project" value="InterPro"/>
</dbReference>
<reference evidence="2 3" key="1">
    <citation type="journal article" date="2017" name="Nature">
        <title>The Apostasia genome and the evolution of orchids.</title>
        <authorList>
            <person name="Zhang G.Q."/>
            <person name="Liu K.W."/>
            <person name="Li Z."/>
            <person name="Lohaus R."/>
            <person name="Hsiao Y.Y."/>
            <person name="Niu S.C."/>
            <person name="Wang J.Y."/>
            <person name="Lin Y.C."/>
            <person name="Xu Q."/>
            <person name="Chen L.J."/>
            <person name="Yoshida K."/>
            <person name="Fujiwara S."/>
            <person name="Wang Z.W."/>
            <person name="Zhang Y.Q."/>
            <person name="Mitsuda N."/>
            <person name="Wang M."/>
            <person name="Liu G.H."/>
            <person name="Pecoraro L."/>
            <person name="Huang H.X."/>
            <person name="Xiao X.J."/>
            <person name="Lin M."/>
            <person name="Wu X.Y."/>
            <person name="Wu W.L."/>
            <person name="Chen Y.Y."/>
            <person name="Chang S.B."/>
            <person name="Sakamoto S."/>
            <person name="Ohme-Takagi M."/>
            <person name="Yagi M."/>
            <person name="Zeng S.J."/>
            <person name="Shen C.Y."/>
            <person name="Yeh C.M."/>
            <person name="Luo Y.B."/>
            <person name="Tsai W.C."/>
            <person name="Van de Peer Y."/>
            <person name="Liu Z.J."/>
        </authorList>
    </citation>
    <scope>NUCLEOTIDE SEQUENCE [LARGE SCALE GENOMIC DNA]</scope>
    <source>
        <strain evidence="3">cv. Shenzhen</strain>
        <tissue evidence="2">Stem</tissue>
    </source>
</reference>